<evidence type="ECO:0000259" key="2">
    <source>
        <dbReference type="Pfam" id="PF13391"/>
    </source>
</evidence>
<name>A0AAD7F2N3_9AGAR</name>
<comment type="caution">
    <text evidence="3">The sequence shown here is derived from an EMBL/GenBank/DDBJ whole genome shotgun (WGS) entry which is preliminary data.</text>
</comment>
<accession>A0AAD7F2N3</accession>
<dbReference type="EMBL" id="JARIHO010000003">
    <property type="protein sequence ID" value="KAJ7364853.1"/>
    <property type="molecule type" value="Genomic_DNA"/>
</dbReference>
<organism evidence="3 4">
    <name type="scientific">Mycena albidolilacea</name>
    <dbReference type="NCBI Taxonomy" id="1033008"/>
    <lineage>
        <taxon>Eukaryota</taxon>
        <taxon>Fungi</taxon>
        <taxon>Dikarya</taxon>
        <taxon>Basidiomycota</taxon>
        <taxon>Agaricomycotina</taxon>
        <taxon>Agaricomycetes</taxon>
        <taxon>Agaricomycetidae</taxon>
        <taxon>Agaricales</taxon>
        <taxon>Marasmiineae</taxon>
        <taxon>Mycenaceae</taxon>
        <taxon>Mycena</taxon>
    </lineage>
</organism>
<feature type="compositionally biased region" description="Basic and acidic residues" evidence="1">
    <location>
        <begin position="127"/>
        <end position="139"/>
    </location>
</feature>
<gene>
    <name evidence="3" type="ORF">DFH08DRAFT_840151</name>
</gene>
<evidence type="ECO:0000313" key="4">
    <source>
        <dbReference type="Proteomes" id="UP001218218"/>
    </source>
</evidence>
<feature type="domain" description="HNH nuclease" evidence="2">
    <location>
        <begin position="176"/>
        <end position="273"/>
    </location>
</feature>
<reference evidence="3" key="1">
    <citation type="submission" date="2023-03" db="EMBL/GenBank/DDBJ databases">
        <title>Massive genome expansion in bonnet fungi (Mycena s.s.) driven by repeated elements and novel gene families across ecological guilds.</title>
        <authorList>
            <consortium name="Lawrence Berkeley National Laboratory"/>
            <person name="Harder C.B."/>
            <person name="Miyauchi S."/>
            <person name="Viragh M."/>
            <person name="Kuo A."/>
            <person name="Thoen E."/>
            <person name="Andreopoulos B."/>
            <person name="Lu D."/>
            <person name="Skrede I."/>
            <person name="Drula E."/>
            <person name="Henrissat B."/>
            <person name="Morin E."/>
            <person name="Kohler A."/>
            <person name="Barry K."/>
            <person name="LaButti K."/>
            <person name="Morin E."/>
            <person name="Salamov A."/>
            <person name="Lipzen A."/>
            <person name="Mereny Z."/>
            <person name="Hegedus B."/>
            <person name="Baldrian P."/>
            <person name="Stursova M."/>
            <person name="Weitz H."/>
            <person name="Taylor A."/>
            <person name="Grigoriev I.V."/>
            <person name="Nagy L.G."/>
            <person name="Martin F."/>
            <person name="Kauserud H."/>
        </authorList>
    </citation>
    <scope>NUCLEOTIDE SEQUENCE</scope>
    <source>
        <strain evidence="3">CBHHK002</strain>
    </source>
</reference>
<proteinExistence type="predicted"/>
<feature type="region of interest" description="Disordered" evidence="1">
    <location>
        <begin position="119"/>
        <end position="139"/>
    </location>
</feature>
<keyword evidence="4" id="KW-1185">Reference proteome</keyword>
<dbReference type="Proteomes" id="UP001218218">
    <property type="component" value="Unassembled WGS sequence"/>
</dbReference>
<sequence>MSKLPSLAKVTLDHEGSNLWPLILSAEKSALLNAPTTAGAKYNDNLIGVRVLGFMLQDLWQHSQHSFGLIPYKRLLEEINSCSSPTHIVGSQEDTDAQHDAIYKLGLFHRNHLIRVFRSNGRPLPTESEHPSRPSLERTRQRLITKMAKQKEDEKKDPTTTADARKESLVRDGFRCMVTGQYDFDSCDRHTDLEAAREAENVPRAVTQCAHIFSESAQDSDKKTDYAASAMAILEMFGLNAQAESLVGRNVHKHFNILTMRSDLHHLFDHLTFWLEEVIGEKNTYKVCSVRDKVRTLPSPPPERVTFKVDPKLEAECWAAGKEPPALPSPALLAIRAACSRVVHMSGAAEQIDQILRDLEDISVMADDGGSATLLMSRLLQSPRAISIAA</sequence>
<protein>
    <recommendedName>
        <fullName evidence="2">HNH nuclease domain-containing protein</fullName>
    </recommendedName>
</protein>
<evidence type="ECO:0000256" key="1">
    <source>
        <dbReference type="SAM" id="MobiDB-lite"/>
    </source>
</evidence>
<dbReference type="AlphaFoldDB" id="A0AAD7F2N3"/>
<dbReference type="Pfam" id="PF13391">
    <property type="entry name" value="HNH_2"/>
    <property type="match status" value="1"/>
</dbReference>
<dbReference type="InterPro" id="IPR003615">
    <property type="entry name" value="HNH_nuc"/>
</dbReference>
<evidence type="ECO:0000313" key="3">
    <source>
        <dbReference type="EMBL" id="KAJ7364853.1"/>
    </source>
</evidence>